<dbReference type="OrthoDB" id="7436768at2759"/>
<sequence>MGVQSSSMSYTELEQGYQGLKQSRPYFYIGEDEYPSTYKTLKIHKKNYLLKALPLLLMLGSRCRSVVVLQRDGLHKRSLLKTTHPPPTGPRHKPVKSRWLPYQNGKMQH</sequence>
<dbReference type="EMBL" id="BGPR01001287">
    <property type="protein sequence ID" value="GBM50132.1"/>
    <property type="molecule type" value="Genomic_DNA"/>
</dbReference>
<gene>
    <name evidence="2" type="ORF">AVEN_63897_1</name>
</gene>
<proteinExistence type="predicted"/>
<organism evidence="2 3">
    <name type="scientific">Araneus ventricosus</name>
    <name type="common">Orbweaver spider</name>
    <name type="synonym">Epeira ventricosa</name>
    <dbReference type="NCBI Taxonomy" id="182803"/>
    <lineage>
        <taxon>Eukaryota</taxon>
        <taxon>Metazoa</taxon>
        <taxon>Ecdysozoa</taxon>
        <taxon>Arthropoda</taxon>
        <taxon>Chelicerata</taxon>
        <taxon>Arachnida</taxon>
        <taxon>Araneae</taxon>
        <taxon>Araneomorphae</taxon>
        <taxon>Entelegynae</taxon>
        <taxon>Araneoidea</taxon>
        <taxon>Araneidae</taxon>
        <taxon>Araneus</taxon>
    </lineage>
</organism>
<evidence type="ECO:0000313" key="2">
    <source>
        <dbReference type="EMBL" id="GBM50132.1"/>
    </source>
</evidence>
<accession>A0A4Y2G8G2</accession>
<name>A0A4Y2G8G2_ARAVE</name>
<protein>
    <submittedName>
        <fullName evidence="2">Uncharacterized protein</fullName>
    </submittedName>
</protein>
<comment type="caution">
    <text evidence="2">The sequence shown here is derived from an EMBL/GenBank/DDBJ whole genome shotgun (WGS) entry which is preliminary data.</text>
</comment>
<dbReference type="AlphaFoldDB" id="A0A4Y2G8G2"/>
<keyword evidence="3" id="KW-1185">Reference proteome</keyword>
<evidence type="ECO:0000256" key="1">
    <source>
        <dbReference type="SAM" id="MobiDB-lite"/>
    </source>
</evidence>
<feature type="region of interest" description="Disordered" evidence="1">
    <location>
        <begin position="78"/>
        <end position="109"/>
    </location>
</feature>
<evidence type="ECO:0000313" key="3">
    <source>
        <dbReference type="Proteomes" id="UP000499080"/>
    </source>
</evidence>
<dbReference type="Proteomes" id="UP000499080">
    <property type="component" value="Unassembled WGS sequence"/>
</dbReference>
<reference evidence="2 3" key="1">
    <citation type="journal article" date="2019" name="Sci. Rep.">
        <title>Orb-weaving spider Araneus ventricosus genome elucidates the spidroin gene catalogue.</title>
        <authorList>
            <person name="Kono N."/>
            <person name="Nakamura H."/>
            <person name="Ohtoshi R."/>
            <person name="Moran D.A.P."/>
            <person name="Shinohara A."/>
            <person name="Yoshida Y."/>
            <person name="Fujiwara M."/>
            <person name="Mori M."/>
            <person name="Tomita M."/>
            <person name="Arakawa K."/>
        </authorList>
    </citation>
    <scope>NUCLEOTIDE SEQUENCE [LARGE SCALE GENOMIC DNA]</scope>
</reference>